<comment type="subcellular location">
    <subcellularLocation>
        <location evidence="10">Cell membrane</location>
        <topology evidence="10">Multi-pass membrane protein</topology>
    </subcellularLocation>
</comment>
<keyword evidence="1 10" id="KW-1003">Cell membrane</keyword>
<comment type="function">
    <text evidence="10">Catalyzes the transfer of an acyl group from acyl-phosphate (acyl-PO(4)) to glycerol-3-phosphate (G3P) to form lysophosphatidic acid (LPA). This enzyme utilizes acyl-phosphate as fatty acyl donor, but not acyl-CoA or acyl-ACP.</text>
</comment>
<evidence type="ECO:0000256" key="9">
    <source>
        <dbReference type="ARBA" id="ARBA00023264"/>
    </source>
</evidence>
<dbReference type="Proteomes" id="UP001195571">
    <property type="component" value="Unassembled WGS sequence"/>
</dbReference>
<dbReference type="RefSeq" id="WP_203551989.1">
    <property type="nucleotide sequence ID" value="NZ_JACAOD020000001.1"/>
</dbReference>
<feature type="transmembrane region" description="Helical" evidence="10">
    <location>
        <begin position="55"/>
        <end position="74"/>
    </location>
</feature>
<comment type="catalytic activity">
    <reaction evidence="10">
        <text>an acyl phosphate + sn-glycerol 3-phosphate = a 1-acyl-sn-glycero-3-phosphate + phosphate</text>
        <dbReference type="Rhea" id="RHEA:34075"/>
        <dbReference type="ChEBI" id="CHEBI:43474"/>
        <dbReference type="ChEBI" id="CHEBI:57597"/>
        <dbReference type="ChEBI" id="CHEBI:57970"/>
        <dbReference type="ChEBI" id="CHEBI:59918"/>
        <dbReference type="EC" id="2.3.1.275"/>
    </reaction>
</comment>
<dbReference type="EC" id="2.3.1.275" evidence="10"/>
<dbReference type="Pfam" id="PF02660">
    <property type="entry name" value="G3P_acyltransf"/>
    <property type="match status" value="1"/>
</dbReference>
<feature type="transmembrane region" description="Helical" evidence="10">
    <location>
        <begin position="124"/>
        <end position="146"/>
    </location>
</feature>
<dbReference type="PANTHER" id="PTHR30309:SF0">
    <property type="entry name" value="GLYCEROL-3-PHOSPHATE ACYLTRANSFERASE-RELATED"/>
    <property type="match status" value="1"/>
</dbReference>
<protein>
    <recommendedName>
        <fullName evidence="10">Glycerol-3-phosphate acyltransferase</fullName>
    </recommendedName>
    <alternativeName>
        <fullName evidence="10">Acyl-PO4 G3P acyltransferase</fullName>
    </alternativeName>
    <alternativeName>
        <fullName evidence="10">Acyl-phosphate--glycerol-3-phosphate acyltransferase</fullName>
    </alternativeName>
    <alternativeName>
        <fullName evidence="10">G3P acyltransferase</fullName>
        <shortName evidence="10">GPAT</shortName>
        <ecNumber evidence="10">2.3.1.275</ecNumber>
    </alternativeName>
    <alternativeName>
        <fullName evidence="10">Lysophosphatidic acid synthase</fullName>
        <shortName evidence="10">LPA synthase</shortName>
    </alternativeName>
</protein>
<keyword evidence="4 10" id="KW-0812">Transmembrane</keyword>
<organism evidence="11 12">
    <name type="scientific">Candidatus Phytoplasma meliae</name>
    <dbReference type="NCBI Taxonomy" id="1848402"/>
    <lineage>
        <taxon>Bacteria</taxon>
        <taxon>Bacillati</taxon>
        <taxon>Mycoplasmatota</taxon>
        <taxon>Mollicutes</taxon>
        <taxon>Acholeplasmatales</taxon>
        <taxon>Acholeplasmataceae</taxon>
        <taxon>Candidatus Phytoplasma</taxon>
        <taxon>16SrXIII (Mexican periwinkle virescence group)</taxon>
    </lineage>
</organism>
<feature type="transmembrane region" description="Helical" evidence="10">
    <location>
        <begin position="94"/>
        <end position="112"/>
    </location>
</feature>
<keyword evidence="12" id="KW-1185">Reference proteome</keyword>
<feature type="transmembrane region" description="Helical" evidence="10">
    <location>
        <begin position="6"/>
        <end position="26"/>
    </location>
</feature>
<keyword evidence="8 10" id="KW-0594">Phospholipid biosynthesis</keyword>
<keyword evidence="2 10" id="KW-0444">Lipid biosynthesis</keyword>
<comment type="similarity">
    <text evidence="10">Belongs to the PlsY family.</text>
</comment>
<evidence type="ECO:0000256" key="1">
    <source>
        <dbReference type="ARBA" id="ARBA00022475"/>
    </source>
</evidence>
<evidence type="ECO:0000313" key="11">
    <source>
        <dbReference type="EMBL" id="MBP5835728.1"/>
    </source>
</evidence>
<keyword evidence="7 10" id="KW-0472">Membrane</keyword>
<evidence type="ECO:0000256" key="5">
    <source>
        <dbReference type="ARBA" id="ARBA00022989"/>
    </source>
</evidence>
<evidence type="ECO:0000313" key="12">
    <source>
        <dbReference type="Proteomes" id="UP001195571"/>
    </source>
</evidence>
<reference evidence="11" key="1">
    <citation type="submission" date="2021-04" db="EMBL/GenBank/DDBJ databases">
        <title>Genomic features of Candidatus Phytoplasma meliae isolate ChTYXIII (1SrXIII-G).</title>
        <authorList>
            <person name="Fernandez F.D."/>
            <person name="Conci L.R."/>
        </authorList>
    </citation>
    <scope>NUCLEOTIDE SEQUENCE [LARGE SCALE GENOMIC DNA]</scope>
    <source>
        <strain evidence="11">ChTYXIII-Mo</strain>
    </source>
</reference>
<evidence type="ECO:0000256" key="8">
    <source>
        <dbReference type="ARBA" id="ARBA00023209"/>
    </source>
</evidence>
<evidence type="ECO:0000256" key="10">
    <source>
        <dbReference type="HAMAP-Rule" id="MF_01043"/>
    </source>
</evidence>
<keyword evidence="3 10" id="KW-0808">Transferase</keyword>
<sequence length="234" mass="26047">MDSLQIITLFILFYLLGSIPSGLIIGKIVQKKDLRYTGSGNIGATNASRILGKKWGILVFIFDFLKGFFPAIICLKSDCFKNYHGPSPFNNKDITISLLMIAPIIGHMFSLFNRFKGGKAIATSVGVITAINPLIGFYGIALFLLFLKLSGYASLSALIATILVNLLLWLSLYLQITSITSYNHTTNCINEVTLYIAIGIVTLIIILKHHSNIIRLWQGKENKFYNKNKPNKLK</sequence>
<evidence type="ECO:0000256" key="3">
    <source>
        <dbReference type="ARBA" id="ARBA00022679"/>
    </source>
</evidence>
<accession>A0ABS5CXK9</accession>
<gene>
    <name evidence="10 11" type="primary">plsY</name>
    <name evidence="11" type="ORF">CHTY_000580</name>
</gene>
<keyword evidence="6 10" id="KW-0443">Lipid metabolism</keyword>
<dbReference type="EMBL" id="JACAOD020000001">
    <property type="protein sequence ID" value="MBP5835728.1"/>
    <property type="molecule type" value="Genomic_DNA"/>
</dbReference>
<feature type="transmembrane region" description="Helical" evidence="10">
    <location>
        <begin position="152"/>
        <end position="176"/>
    </location>
</feature>
<dbReference type="PANTHER" id="PTHR30309">
    <property type="entry name" value="INNER MEMBRANE PROTEIN YGIH"/>
    <property type="match status" value="1"/>
</dbReference>
<comment type="pathway">
    <text evidence="10">Lipid metabolism; phospholipid metabolism.</text>
</comment>
<evidence type="ECO:0000256" key="4">
    <source>
        <dbReference type="ARBA" id="ARBA00022692"/>
    </source>
</evidence>
<keyword evidence="5 10" id="KW-1133">Transmembrane helix</keyword>
<keyword evidence="11" id="KW-0012">Acyltransferase</keyword>
<feature type="transmembrane region" description="Helical" evidence="10">
    <location>
        <begin position="188"/>
        <end position="207"/>
    </location>
</feature>
<dbReference type="InterPro" id="IPR003811">
    <property type="entry name" value="G3P_acylTferase_PlsY"/>
</dbReference>
<name>A0ABS5CXK9_9MOLU</name>
<dbReference type="SMART" id="SM01207">
    <property type="entry name" value="G3P_acyltransf"/>
    <property type="match status" value="1"/>
</dbReference>
<evidence type="ECO:0000256" key="2">
    <source>
        <dbReference type="ARBA" id="ARBA00022516"/>
    </source>
</evidence>
<dbReference type="NCBIfam" id="TIGR00023">
    <property type="entry name" value="glycerol-3-phosphate 1-O-acyltransferase PlsY"/>
    <property type="match status" value="1"/>
</dbReference>
<comment type="caution">
    <text evidence="11">The sequence shown here is derived from an EMBL/GenBank/DDBJ whole genome shotgun (WGS) entry which is preliminary data.</text>
</comment>
<dbReference type="HAMAP" id="MF_01043">
    <property type="entry name" value="PlsY"/>
    <property type="match status" value="1"/>
</dbReference>
<evidence type="ECO:0000256" key="7">
    <source>
        <dbReference type="ARBA" id="ARBA00023136"/>
    </source>
</evidence>
<proteinExistence type="inferred from homology"/>
<keyword evidence="9 10" id="KW-1208">Phospholipid metabolism</keyword>
<evidence type="ECO:0000256" key="6">
    <source>
        <dbReference type="ARBA" id="ARBA00023098"/>
    </source>
</evidence>
<dbReference type="GO" id="GO:0004366">
    <property type="term" value="F:glycerol-3-phosphate O-acyltransferase activity"/>
    <property type="evidence" value="ECO:0007669"/>
    <property type="project" value="UniProtKB-EC"/>
</dbReference>
<comment type="subunit">
    <text evidence="10">Probably interacts with PlsX.</text>
</comment>